<protein>
    <submittedName>
        <fullName evidence="4">NUDIX domain-containing protein</fullName>
    </submittedName>
</protein>
<keyword evidence="5" id="KW-1185">Reference proteome</keyword>
<dbReference type="InterPro" id="IPR020084">
    <property type="entry name" value="NUDIX_hydrolase_CS"/>
</dbReference>
<dbReference type="Proteomes" id="UP000477083">
    <property type="component" value="Unassembled WGS sequence"/>
</dbReference>
<dbReference type="GO" id="GO:0006167">
    <property type="term" value="P:AMP biosynthetic process"/>
    <property type="evidence" value="ECO:0007669"/>
    <property type="project" value="TreeGrafter"/>
</dbReference>
<feature type="domain" description="Nudix hydrolase" evidence="3">
    <location>
        <begin position="16"/>
        <end position="145"/>
    </location>
</feature>
<evidence type="ECO:0000259" key="3">
    <source>
        <dbReference type="PROSITE" id="PS51462"/>
    </source>
</evidence>
<organism evidence="4 5">
    <name type="scientific">Frigidibacter albus</name>
    <dbReference type="NCBI Taxonomy" id="1465486"/>
    <lineage>
        <taxon>Bacteria</taxon>
        <taxon>Pseudomonadati</taxon>
        <taxon>Pseudomonadota</taxon>
        <taxon>Alphaproteobacteria</taxon>
        <taxon>Rhodobacterales</taxon>
        <taxon>Paracoccaceae</taxon>
        <taxon>Frigidibacter</taxon>
    </lineage>
</organism>
<dbReference type="Gene3D" id="3.90.79.10">
    <property type="entry name" value="Nucleoside Triphosphate Pyrophosphohydrolase"/>
    <property type="match status" value="1"/>
</dbReference>
<dbReference type="PANTHER" id="PTHR21340">
    <property type="entry name" value="DIADENOSINE 5,5-P1,P4-TETRAPHOSPHATE PYROPHOSPHOHYDROLASE MUTT"/>
    <property type="match status" value="1"/>
</dbReference>
<gene>
    <name evidence="4" type="ORF">GS660_10760</name>
</gene>
<dbReference type="InterPro" id="IPR000086">
    <property type="entry name" value="NUDIX_hydrolase_dom"/>
</dbReference>
<dbReference type="PANTHER" id="PTHR21340:SF0">
    <property type="entry name" value="BIS(5'-NUCLEOSYL)-TETRAPHOSPHATASE [ASYMMETRICAL]"/>
    <property type="match status" value="1"/>
</dbReference>
<evidence type="ECO:0000256" key="1">
    <source>
        <dbReference type="ARBA" id="ARBA00001946"/>
    </source>
</evidence>
<dbReference type="AlphaFoldDB" id="A0A6L8VJ29"/>
<dbReference type="OrthoDB" id="9816040at2"/>
<dbReference type="RefSeq" id="WP_161346292.1">
    <property type="nucleotide sequence ID" value="NZ_BMGW01000006.1"/>
</dbReference>
<reference evidence="4 5" key="1">
    <citation type="submission" date="2020-01" db="EMBL/GenBank/DDBJ databases">
        <title>Frigidibacter albus SP32T (=CGMCC 1.13995T).</title>
        <authorList>
            <person name="Liao X."/>
        </authorList>
    </citation>
    <scope>NUCLEOTIDE SEQUENCE [LARGE SCALE GENOMIC DNA]</scope>
    <source>
        <strain evidence="4 5">SP32</strain>
    </source>
</reference>
<proteinExistence type="predicted"/>
<sequence length="147" mass="16222">MIRRVGEPPKAGQRYTRRPGVYAVLALDGEVLLTHQSAPVPEFQLPGGGIDPGEHPLRALHREVLEETGWTLAGARRLGAFRRFTYMPEYELWAEKLCTVYLARPVRPLGPPSEPGHSAVWMSAADAAAHLGNDGDRHFLMEAMARG</sequence>
<comment type="caution">
    <text evidence="4">The sequence shown here is derived from an EMBL/GenBank/DDBJ whole genome shotgun (WGS) entry which is preliminary data.</text>
</comment>
<evidence type="ECO:0000313" key="5">
    <source>
        <dbReference type="Proteomes" id="UP000477083"/>
    </source>
</evidence>
<name>A0A6L8VJ29_9RHOB</name>
<dbReference type="SUPFAM" id="SSF55811">
    <property type="entry name" value="Nudix"/>
    <property type="match status" value="1"/>
</dbReference>
<evidence type="ECO:0000313" key="4">
    <source>
        <dbReference type="EMBL" id="MZQ89572.1"/>
    </source>
</evidence>
<comment type="cofactor">
    <cofactor evidence="1">
        <name>Mg(2+)</name>
        <dbReference type="ChEBI" id="CHEBI:18420"/>
    </cofactor>
</comment>
<dbReference type="InterPro" id="IPR051325">
    <property type="entry name" value="Nudix_hydrolase_domain"/>
</dbReference>
<evidence type="ECO:0000256" key="2">
    <source>
        <dbReference type="ARBA" id="ARBA00022801"/>
    </source>
</evidence>
<keyword evidence="2" id="KW-0378">Hydrolase</keyword>
<dbReference type="GO" id="GO:0004081">
    <property type="term" value="F:bis(5'-nucleosyl)-tetraphosphatase (asymmetrical) activity"/>
    <property type="evidence" value="ECO:0007669"/>
    <property type="project" value="TreeGrafter"/>
</dbReference>
<accession>A0A6L8VJ29</accession>
<dbReference type="InterPro" id="IPR015797">
    <property type="entry name" value="NUDIX_hydrolase-like_dom_sf"/>
</dbReference>
<dbReference type="GO" id="GO:0006754">
    <property type="term" value="P:ATP biosynthetic process"/>
    <property type="evidence" value="ECO:0007669"/>
    <property type="project" value="TreeGrafter"/>
</dbReference>
<dbReference type="Pfam" id="PF00293">
    <property type="entry name" value="NUDIX"/>
    <property type="match status" value="1"/>
</dbReference>
<dbReference type="EMBL" id="WWNR01000006">
    <property type="protein sequence ID" value="MZQ89572.1"/>
    <property type="molecule type" value="Genomic_DNA"/>
</dbReference>
<dbReference type="PROSITE" id="PS00893">
    <property type="entry name" value="NUDIX_BOX"/>
    <property type="match status" value="1"/>
</dbReference>
<dbReference type="PROSITE" id="PS51462">
    <property type="entry name" value="NUDIX"/>
    <property type="match status" value="1"/>
</dbReference>